<gene>
    <name evidence="2" type="ORF">Mco01_41390</name>
</gene>
<evidence type="ECO:0000256" key="1">
    <source>
        <dbReference type="ARBA" id="ARBA00010552"/>
    </source>
</evidence>
<dbReference type="InterPro" id="IPR006175">
    <property type="entry name" value="YjgF/YER057c/UK114"/>
</dbReference>
<sequence length="143" mass="15158">MTEFHTPGTLPPTNGYSHVASVAPGSRLVWTSGQVPLAPDGTPAPAGDWEAQTRLTMRNVGAALEAAGATWDDVFKLTIYVVDTSALPTVRRVRDEFVNVERPPTSSLVQVAGLFRPDLLVEVEAVAAVPSDRPPASAVPSDR</sequence>
<organism evidence="2 3">
    <name type="scientific">Microbispora corallina</name>
    <dbReference type="NCBI Taxonomy" id="83302"/>
    <lineage>
        <taxon>Bacteria</taxon>
        <taxon>Bacillati</taxon>
        <taxon>Actinomycetota</taxon>
        <taxon>Actinomycetes</taxon>
        <taxon>Streptosporangiales</taxon>
        <taxon>Streptosporangiaceae</taxon>
        <taxon>Microbispora</taxon>
    </lineage>
</organism>
<dbReference type="SUPFAM" id="SSF55298">
    <property type="entry name" value="YjgF-like"/>
    <property type="match status" value="1"/>
</dbReference>
<dbReference type="Pfam" id="PF01042">
    <property type="entry name" value="Ribonuc_L-PSP"/>
    <property type="match status" value="1"/>
</dbReference>
<dbReference type="PANTHER" id="PTHR11803">
    <property type="entry name" value="2-IMINOBUTANOATE/2-IMINOPROPANOATE DEAMINASE RIDA"/>
    <property type="match status" value="1"/>
</dbReference>
<keyword evidence="3" id="KW-1185">Reference proteome</keyword>
<dbReference type="InterPro" id="IPR035959">
    <property type="entry name" value="RutC-like_sf"/>
</dbReference>
<evidence type="ECO:0000313" key="3">
    <source>
        <dbReference type="Proteomes" id="UP000603904"/>
    </source>
</evidence>
<proteinExistence type="inferred from homology"/>
<dbReference type="EMBL" id="BOOC01000019">
    <property type="protein sequence ID" value="GIH41139.1"/>
    <property type="molecule type" value="Genomic_DNA"/>
</dbReference>
<evidence type="ECO:0008006" key="4">
    <source>
        <dbReference type="Google" id="ProtNLM"/>
    </source>
</evidence>
<comment type="caution">
    <text evidence="2">The sequence shown here is derived from an EMBL/GenBank/DDBJ whole genome shotgun (WGS) entry which is preliminary data.</text>
</comment>
<dbReference type="Proteomes" id="UP000603904">
    <property type="component" value="Unassembled WGS sequence"/>
</dbReference>
<evidence type="ECO:0000313" key="2">
    <source>
        <dbReference type="EMBL" id="GIH41139.1"/>
    </source>
</evidence>
<accession>A0ABQ4G255</accession>
<comment type="similarity">
    <text evidence="1">Belongs to the RutC family.</text>
</comment>
<dbReference type="RefSeq" id="WP_204058505.1">
    <property type="nucleotide sequence ID" value="NZ_BAAAGP010000010.1"/>
</dbReference>
<dbReference type="PANTHER" id="PTHR11803:SF58">
    <property type="entry name" value="PROTEIN HMF1-RELATED"/>
    <property type="match status" value="1"/>
</dbReference>
<reference evidence="2 3" key="1">
    <citation type="submission" date="2021-01" db="EMBL/GenBank/DDBJ databases">
        <title>Whole genome shotgun sequence of Microbispora corallina NBRC 16416.</title>
        <authorList>
            <person name="Komaki H."/>
            <person name="Tamura T."/>
        </authorList>
    </citation>
    <scope>NUCLEOTIDE SEQUENCE [LARGE SCALE GENOMIC DNA]</scope>
    <source>
        <strain evidence="2 3">NBRC 16416</strain>
    </source>
</reference>
<protein>
    <recommendedName>
        <fullName evidence="4">Enamine deaminase RidA</fullName>
    </recommendedName>
</protein>
<dbReference type="CDD" id="cd00448">
    <property type="entry name" value="YjgF_YER057c_UK114_family"/>
    <property type="match status" value="1"/>
</dbReference>
<dbReference type="Gene3D" id="3.30.1330.40">
    <property type="entry name" value="RutC-like"/>
    <property type="match status" value="1"/>
</dbReference>
<name>A0ABQ4G255_9ACTN</name>